<evidence type="ECO:0000313" key="5">
    <source>
        <dbReference type="Proteomes" id="UP000613740"/>
    </source>
</evidence>
<keyword evidence="5" id="KW-1185">Reference proteome</keyword>
<feature type="compositionally biased region" description="Basic and acidic residues" evidence="2">
    <location>
        <begin position="369"/>
        <end position="381"/>
    </location>
</feature>
<comment type="caution">
    <text evidence="4">The sequence shown here is derived from an EMBL/GenBank/DDBJ whole genome shotgun (WGS) entry which is preliminary data.</text>
</comment>
<name>A0A835WMW4_9CHLO</name>
<proteinExistence type="inferred from homology"/>
<dbReference type="Gene3D" id="2.60.120.10">
    <property type="entry name" value="Jelly Rolls"/>
    <property type="match status" value="2"/>
</dbReference>
<sequence>MRFASEYVQRNKPVIITGALEGWKALRLWGERYLTNHAVGSTVVTVDVTPNGRGDAPSTVAVSGGEGAEAAAAGAGGAEAERVASAAAAGGTQERWFVTPQERKMTLADFFALMRETRARDTALRKGARGGGEVPGGKAHREVPYMQHQNSNLSEELAPLLADVAPGLPWAEEVFGGPPEAVNLWVGDQRSATSFHKDHYENLYAVVRGTKVFTLLPPCDAFRMRLRRFPAATYMRRRDVPPGARFGDVSPQPGAPPHIGMTATGGGGSNVSSGRSGLASKQQQVAAAAAGPDTEDPDRLVAVLNTPGYQVLWSDVDCTADTYLSLGQRRAAQPLFYGTEPSAAASGAAPAAPAAAAAHGSTAAAAHTPGDHHQAHHEAHRREHAVKAAAGEVDDEDEDEEDGAASDEEQGDEVWDAAGGAPLVAQVGPGEVLYLPSIWYHQVEQRCSLTSTAPGPDAEHDYVIAVNYWFDMKYDTRYSSFKLVEALATAIGLAEEPPALETM</sequence>
<comment type="similarity">
    <text evidence="1">Belongs to the JARID1 histone demethylase family.</text>
</comment>
<dbReference type="InterPro" id="IPR041667">
    <property type="entry name" value="Cupin_8"/>
</dbReference>
<feature type="domain" description="JmjC" evidence="3">
    <location>
        <begin position="149"/>
        <end position="485"/>
    </location>
</feature>
<dbReference type="SMART" id="SM00558">
    <property type="entry name" value="JmjC"/>
    <property type="match status" value="1"/>
</dbReference>
<accession>A0A835WMW4</accession>
<feature type="compositionally biased region" description="Acidic residues" evidence="2">
    <location>
        <begin position="392"/>
        <end position="412"/>
    </location>
</feature>
<feature type="compositionally biased region" description="Low complexity" evidence="2">
    <location>
        <begin position="343"/>
        <end position="368"/>
    </location>
</feature>
<dbReference type="InterPro" id="IPR014710">
    <property type="entry name" value="RmlC-like_jellyroll"/>
</dbReference>
<gene>
    <name evidence="4" type="ORF">HYH02_000255</name>
</gene>
<dbReference type="PANTHER" id="PTHR12461">
    <property type="entry name" value="HYPOXIA-INDUCIBLE FACTOR 1 ALPHA INHIBITOR-RELATED"/>
    <property type="match status" value="1"/>
</dbReference>
<evidence type="ECO:0000313" key="4">
    <source>
        <dbReference type="EMBL" id="KAG2450153.1"/>
    </source>
</evidence>
<dbReference type="PANTHER" id="PTHR12461:SF99">
    <property type="entry name" value="BIFUNCTIONAL PEPTIDASE AND (3S)-LYSYL HYDROXYLASE JMJD7"/>
    <property type="match status" value="1"/>
</dbReference>
<evidence type="ECO:0000256" key="1">
    <source>
        <dbReference type="ARBA" id="ARBA00006801"/>
    </source>
</evidence>
<dbReference type="Pfam" id="PF13621">
    <property type="entry name" value="Cupin_8"/>
    <property type="match status" value="1"/>
</dbReference>
<evidence type="ECO:0000259" key="3">
    <source>
        <dbReference type="PROSITE" id="PS51184"/>
    </source>
</evidence>
<dbReference type="SUPFAM" id="SSF51197">
    <property type="entry name" value="Clavaminate synthase-like"/>
    <property type="match status" value="1"/>
</dbReference>
<organism evidence="4 5">
    <name type="scientific">Chlamydomonas schloesseri</name>
    <dbReference type="NCBI Taxonomy" id="2026947"/>
    <lineage>
        <taxon>Eukaryota</taxon>
        <taxon>Viridiplantae</taxon>
        <taxon>Chlorophyta</taxon>
        <taxon>core chlorophytes</taxon>
        <taxon>Chlorophyceae</taxon>
        <taxon>CS clade</taxon>
        <taxon>Chlamydomonadales</taxon>
        <taxon>Chlamydomonadaceae</taxon>
        <taxon>Chlamydomonas</taxon>
    </lineage>
</organism>
<dbReference type="EMBL" id="JAEHOD010000012">
    <property type="protein sequence ID" value="KAG2450153.1"/>
    <property type="molecule type" value="Genomic_DNA"/>
</dbReference>
<dbReference type="PROSITE" id="PS51184">
    <property type="entry name" value="JMJC"/>
    <property type="match status" value="1"/>
</dbReference>
<dbReference type="InterPro" id="IPR003347">
    <property type="entry name" value="JmjC_dom"/>
</dbReference>
<evidence type="ECO:0000256" key="2">
    <source>
        <dbReference type="SAM" id="MobiDB-lite"/>
    </source>
</evidence>
<dbReference type="AlphaFoldDB" id="A0A835WMW4"/>
<dbReference type="OrthoDB" id="415358at2759"/>
<feature type="region of interest" description="Disordered" evidence="2">
    <location>
        <begin position="341"/>
        <end position="412"/>
    </location>
</feature>
<dbReference type="Proteomes" id="UP000613740">
    <property type="component" value="Unassembled WGS sequence"/>
</dbReference>
<protein>
    <recommendedName>
        <fullName evidence="3">JmjC domain-containing protein</fullName>
    </recommendedName>
</protein>
<reference evidence="4" key="1">
    <citation type="journal article" date="2020" name="bioRxiv">
        <title>Comparative genomics of Chlamydomonas.</title>
        <authorList>
            <person name="Craig R.J."/>
            <person name="Hasan A.R."/>
            <person name="Ness R.W."/>
            <person name="Keightley P.D."/>
        </authorList>
    </citation>
    <scope>NUCLEOTIDE SEQUENCE</scope>
    <source>
        <strain evidence="4">CCAP 11/173</strain>
    </source>
</reference>
<feature type="region of interest" description="Disordered" evidence="2">
    <location>
        <begin position="240"/>
        <end position="299"/>
    </location>
</feature>